<evidence type="ECO:0000259" key="2">
    <source>
        <dbReference type="PROSITE" id="PS50076"/>
    </source>
</evidence>
<dbReference type="PANTHER" id="PTHR44240">
    <property type="entry name" value="DNAJ DOMAIN (PROKARYOTIC HEAT SHOCK PROTEIN)-RELATED"/>
    <property type="match status" value="1"/>
</dbReference>
<evidence type="ECO:0000313" key="3">
    <source>
        <dbReference type="EMBL" id="CAE7236355.1"/>
    </source>
</evidence>
<dbReference type="Pfam" id="PF00226">
    <property type="entry name" value="DnaJ"/>
    <property type="match status" value="1"/>
</dbReference>
<keyword evidence="4" id="KW-1185">Reference proteome</keyword>
<dbReference type="EMBL" id="CAJNDS010000825">
    <property type="protein sequence ID" value="CAE7236355.1"/>
    <property type="molecule type" value="Genomic_DNA"/>
</dbReference>
<evidence type="ECO:0000313" key="4">
    <source>
        <dbReference type="Proteomes" id="UP000604046"/>
    </source>
</evidence>
<proteinExistence type="predicted"/>
<feature type="compositionally biased region" description="Basic and acidic residues" evidence="1">
    <location>
        <begin position="373"/>
        <end position="397"/>
    </location>
</feature>
<evidence type="ECO:0000256" key="1">
    <source>
        <dbReference type="SAM" id="MobiDB-lite"/>
    </source>
</evidence>
<dbReference type="PROSITE" id="PS50076">
    <property type="entry name" value="DNAJ_2"/>
    <property type="match status" value="1"/>
</dbReference>
<feature type="region of interest" description="Disordered" evidence="1">
    <location>
        <begin position="53"/>
        <end position="119"/>
    </location>
</feature>
<dbReference type="InterPro" id="IPR001623">
    <property type="entry name" value="DnaJ_domain"/>
</dbReference>
<feature type="compositionally biased region" description="Basic and acidic residues" evidence="1">
    <location>
        <begin position="53"/>
        <end position="63"/>
    </location>
</feature>
<comment type="caution">
    <text evidence="3">The sequence shown here is derived from an EMBL/GenBank/DDBJ whole genome shotgun (WGS) entry which is preliminary data.</text>
</comment>
<dbReference type="CDD" id="cd06257">
    <property type="entry name" value="DnaJ"/>
    <property type="match status" value="1"/>
</dbReference>
<accession>A0A812KUL5</accession>
<feature type="domain" description="J" evidence="2">
    <location>
        <begin position="3"/>
        <end position="64"/>
    </location>
</feature>
<feature type="region of interest" description="Disordered" evidence="1">
    <location>
        <begin position="373"/>
        <end position="417"/>
    </location>
</feature>
<reference evidence="3" key="1">
    <citation type="submission" date="2021-02" db="EMBL/GenBank/DDBJ databases">
        <authorList>
            <person name="Dougan E. K."/>
            <person name="Rhodes N."/>
            <person name="Thang M."/>
            <person name="Chan C."/>
        </authorList>
    </citation>
    <scope>NUCLEOTIDE SEQUENCE</scope>
</reference>
<dbReference type="PANTHER" id="PTHR44240:SF10">
    <property type="entry name" value="J DOMAIN-CONTAINING PROTEIN"/>
    <property type="match status" value="1"/>
</dbReference>
<feature type="region of interest" description="Disordered" evidence="1">
    <location>
        <begin position="189"/>
        <end position="240"/>
    </location>
</feature>
<dbReference type="Gene3D" id="1.10.287.110">
    <property type="entry name" value="DnaJ domain"/>
    <property type="match status" value="1"/>
</dbReference>
<dbReference type="AlphaFoldDB" id="A0A812KUL5"/>
<protein>
    <submittedName>
        <fullName evidence="3">DJA6 protein</fullName>
    </submittedName>
</protein>
<dbReference type="SUPFAM" id="SSF46565">
    <property type="entry name" value="Chaperone J-domain"/>
    <property type="match status" value="1"/>
</dbReference>
<gene>
    <name evidence="3" type="primary">DJA6</name>
    <name evidence="3" type="ORF">SNAT2548_LOCUS10176</name>
</gene>
<dbReference type="InterPro" id="IPR052276">
    <property type="entry name" value="Diphthamide-biosynth_chaperone"/>
</dbReference>
<dbReference type="InterPro" id="IPR036869">
    <property type="entry name" value="J_dom_sf"/>
</dbReference>
<dbReference type="OrthoDB" id="434024at2759"/>
<sequence>MVCYYAVLRIPSAASESEIRSAYRRQALSTHPDKGGRAEDFLQVVAAFEILSDPKRRREHDQQLEQPGNLKVQSKRSRPAGRTVPEKGTQEAPKQRKEEKAPDKEPPAGDDPDTTMPQAPSAQAACGLLRELLLLSQKDLLLRLKQMSEEELGHLVEMIDQEVTESATELSVARPACQQEADEDLISEAESTGDADGHTLLPPALADDDMHGRGEETSETPTRTQRRPDEKGEEGDVAVPGARKKRVLLRGVQQARRPREALRGPRYHACIGCRNLVLKSQEVASLDDAIDLHISLVRIRQQILSKLDSGTPGCQALKEAVEAVVQERKDAAAFPLRLAFRVLFGHNNTSKTMRSACQIGPVWEELMQHREMQKRKREDQARARQLKMDKRRQEIQRRRTARLARRKETATRKRQRA</sequence>
<organism evidence="3 4">
    <name type="scientific">Symbiodinium natans</name>
    <dbReference type="NCBI Taxonomy" id="878477"/>
    <lineage>
        <taxon>Eukaryota</taxon>
        <taxon>Sar</taxon>
        <taxon>Alveolata</taxon>
        <taxon>Dinophyceae</taxon>
        <taxon>Suessiales</taxon>
        <taxon>Symbiodiniaceae</taxon>
        <taxon>Symbiodinium</taxon>
    </lineage>
</organism>
<dbReference type="PRINTS" id="PR00625">
    <property type="entry name" value="JDOMAIN"/>
</dbReference>
<feature type="compositionally biased region" description="Basic and acidic residues" evidence="1">
    <location>
        <begin position="84"/>
        <end position="107"/>
    </location>
</feature>
<dbReference type="SMART" id="SM00271">
    <property type="entry name" value="DnaJ"/>
    <property type="match status" value="1"/>
</dbReference>
<dbReference type="Proteomes" id="UP000604046">
    <property type="component" value="Unassembled WGS sequence"/>
</dbReference>
<name>A0A812KUL5_9DINO</name>